<sequence length="100" mass="11227">MSEQDQIPPAPPAGAEETLIEFPTNFPIKVMGETHDDFSAEVTRVIQAHWPEFDTHLIEIRGSSNGKYLSLTCLVYVTSKPQLDDIYRSLTSHPMVKVVL</sequence>
<evidence type="ECO:0000256" key="1">
    <source>
        <dbReference type="ARBA" id="ARBA00008460"/>
    </source>
</evidence>
<dbReference type="RefSeq" id="WP_379058535.1">
    <property type="nucleotide sequence ID" value="NZ_JBHTKB010000003.1"/>
</dbReference>
<dbReference type="InterPro" id="IPR027471">
    <property type="entry name" value="YbeD-like_sf"/>
</dbReference>
<dbReference type="PANTHER" id="PTHR38036">
    <property type="entry name" value="UPF0250 PROTEIN YBED"/>
    <property type="match status" value="1"/>
</dbReference>
<dbReference type="EMBL" id="JBHTKB010000003">
    <property type="protein sequence ID" value="MFD0914565.1"/>
    <property type="molecule type" value="Genomic_DNA"/>
</dbReference>
<comment type="caution">
    <text evidence="3">The sequence shown here is derived from an EMBL/GenBank/DDBJ whole genome shotgun (WGS) entry which is preliminary data.</text>
</comment>
<protein>
    <recommendedName>
        <fullName evidence="2">UPF0250 protein ACFQ1Z_13465</fullName>
    </recommendedName>
</protein>
<proteinExistence type="inferred from homology"/>
<dbReference type="PANTHER" id="PTHR38036:SF1">
    <property type="entry name" value="UPF0250 PROTEIN YBED"/>
    <property type="match status" value="1"/>
</dbReference>
<evidence type="ECO:0000256" key="2">
    <source>
        <dbReference type="HAMAP-Rule" id="MF_00659"/>
    </source>
</evidence>
<dbReference type="InterPro" id="IPR007454">
    <property type="entry name" value="UPF0250_YbeD-like"/>
</dbReference>
<gene>
    <name evidence="3" type="ORF">ACFQ1Z_13465</name>
</gene>
<organism evidence="3 4">
    <name type="scientific">Methylophilus luteus</name>
    <dbReference type="NCBI Taxonomy" id="640108"/>
    <lineage>
        <taxon>Bacteria</taxon>
        <taxon>Pseudomonadati</taxon>
        <taxon>Pseudomonadota</taxon>
        <taxon>Betaproteobacteria</taxon>
        <taxon>Nitrosomonadales</taxon>
        <taxon>Methylophilaceae</taxon>
        <taxon>Methylophilus</taxon>
    </lineage>
</organism>
<name>A0ABW3FB93_9PROT</name>
<evidence type="ECO:0000313" key="3">
    <source>
        <dbReference type="EMBL" id="MFD0914565.1"/>
    </source>
</evidence>
<dbReference type="Proteomes" id="UP001597128">
    <property type="component" value="Unassembled WGS sequence"/>
</dbReference>
<comment type="similarity">
    <text evidence="1 2">Belongs to the UPF0250 family.</text>
</comment>
<accession>A0ABW3FB93</accession>
<dbReference type="HAMAP" id="MF_00659">
    <property type="entry name" value="UPF0250"/>
    <property type="match status" value="1"/>
</dbReference>
<dbReference type="Gene3D" id="3.30.70.260">
    <property type="match status" value="1"/>
</dbReference>
<dbReference type="Pfam" id="PF04359">
    <property type="entry name" value="DUF493"/>
    <property type="match status" value="1"/>
</dbReference>
<dbReference type="SUPFAM" id="SSF117991">
    <property type="entry name" value="YbeD/HP0495-like"/>
    <property type="match status" value="1"/>
</dbReference>
<evidence type="ECO:0000313" key="4">
    <source>
        <dbReference type="Proteomes" id="UP001597128"/>
    </source>
</evidence>
<reference evidence="4" key="1">
    <citation type="journal article" date="2019" name="Int. J. Syst. Evol. Microbiol.">
        <title>The Global Catalogue of Microorganisms (GCM) 10K type strain sequencing project: providing services to taxonomists for standard genome sequencing and annotation.</title>
        <authorList>
            <consortium name="The Broad Institute Genomics Platform"/>
            <consortium name="The Broad Institute Genome Sequencing Center for Infectious Disease"/>
            <person name="Wu L."/>
            <person name="Ma J."/>
        </authorList>
    </citation>
    <scope>NUCLEOTIDE SEQUENCE [LARGE SCALE GENOMIC DNA]</scope>
    <source>
        <strain evidence="4">CCUG 58412</strain>
    </source>
</reference>
<keyword evidence="4" id="KW-1185">Reference proteome</keyword>